<organism evidence="1 2">
    <name type="scientific">Microvirgula aerodenitrificans</name>
    <dbReference type="NCBI Taxonomy" id="57480"/>
    <lineage>
        <taxon>Bacteria</taxon>
        <taxon>Pseudomonadati</taxon>
        <taxon>Pseudomonadota</taxon>
        <taxon>Betaproteobacteria</taxon>
        <taxon>Neisseriales</taxon>
        <taxon>Aquaspirillaceae</taxon>
        <taxon>Microvirgula</taxon>
    </lineage>
</organism>
<dbReference type="AlphaFoldDB" id="A0A2S0PEB4"/>
<reference evidence="1 2" key="1">
    <citation type="submission" date="2018-04" db="EMBL/GenBank/DDBJ databases">
        <title>Denitrifier Microvirgula.</title>
        <authorList>
            <person name="Anderson E."/>
            <person name="Jang J."/>
            <person name="Ishii S."/>
        </authorList>
    </citation>
    <scope>NUCLEOTIDE SEQUENCE [LARGE SCALE GENOMIC DNA]</scope>
    <source>
        <strain evidence="1 2">BE2.4</strain>
    </source>
</reference>
<dbReference type="EMBL" id="CP028519">
    <property type="protein sequence ID" value="AVY95716.1"/>
    <property type="molecule type" value="Genomic_DNA"/>
</dbReference>
<dbReference type="InterPro" id="IPR009679">
    <property type="entry name" value="Phage_186_CII-like"/>
</dbReference>
<evidence type="ECO:0000313" key="1">
    <source>
        <dbReference type="EMBL" id="AVY95716.1"/>
    </source>
</evidence>
<sequence length="154" mass="16883">MSVIDAAYATVHDHPGGANALAPRFVTRAGGSMSPAVLCSKVDQKKDSHHLTLVEADKLMSFTGDLRILHALARSQGHVCVRLERDVEVSDMAVLELVALVWQGQGDVGEALHEMLADGRITSSEMDHFRVVVHQAETRLHQLVQRVDAMREPD</sequence>
<dbReference type="GO" id="GO:0003677">
    <property type="term" value="F:DNA binding"/>
    <property type="evidence" value="ECO:0007669"/>
    <property type="project" value="InterPro"/>
</dbReference>
<proteinExistence type="predicted"/>
<dbReference type="Pfam" id="PF06892">
    <property type="entry name" value="Phage_CP76"/>
    <property type="match status" value="1"/>
</dbReference>
<name>A0A2S0PEB4_9NEIS</name>
<keyword evidence="2" id="KW-1185">Reference proteome</keyword>
<dbReference type="Proteomes" id="UP000244173">
    <property type="component" value="Chromosome"/>
</dbReference>
<dbReference type="OrthoDB" id="6688863at2"/>
<evidence type="ECO:0000313" key="2">
    <source>
        <dbReference type="Proteomes" id="UP000244173"/>
    </source>
</evidence>
<dbReference type="KEGG" id="maer:DAI18_17960"/>
<dbReference type="RefSeq" id="WP_107890109.1">
    <property type="nucleotide sequence ID" value="NZ_CALFSO010000141.1"/>
</dbReference>
<gene>
    <name evidence="1" type="ORF">DAI18_17960</name>
</gene>
<protein>
    <submittedName>
        <fullName evidence="1">Uncharacterized protein</fullName>
    </submittedName>
</protein>
<accession>A0A2S0PEB4</accession>